<dbReference type="PROSITE" id="PS50048">
    <property type="entry name" value="ZN2_CY6_FUNGAL_2"/>
    <property type="match status" value="1"/>
</dbReference>
<keyword evidence="1" id="KW-0479">Metal-binding</keyword>
<organism evidence="5">
    <name type="scientific">Kwoniella pini CBS 10737</name>
    <dbReference type="NCBI Taxonomy" id="1296096"/>
    <lineage>
        <taxon>Eukaryota</taxon>
        <taxon>Fungi</taxon>
        <taxon>Dikarya</taxon>
        <taxon>Basidiomycota</taxon>
        <taxon>Agaricomycotina</taxon>
        <taxon>Tremellomycetes</taxon>
        <taxon>Tremellales</taxon>
        <taxon>Cryptococcaceae</taxon>
        <taxon>Kwoniella</taxon>
    </lineage>
</organism>
<gene>
    <name evidence="5" type="ORF">I206_03988</name>
</gene>
<accession>A0A1B9I1S3</accession>
<dbReference type="GO" id="GO:0000981">
    <property type="term" value="F:DNA-binding transcription factor activity, RNA polymerase II-specific"/>
    <property type="evidence" value="ECO:0007669"/>
    <property type="project" value="InterPro"/>
</dbReference>
<evidence type="ECO:0000313" key="5">
    <source>
        <dbReference type="EMBL" id="OCF49467.1"/>
    </source>
</evidence>
<feature type="compositionally biased region" description="Basic and acidic residues" evidence="3">
    <location>
        <begin position="44"/>
        <end position="55"/>
    </location>
</feature>
<feature type="domain" description="Zn(2)-C6 fungal-type" evidence="4">
    <location>
        <begin position="63"/>
        <end position="93"/>
    </location>
</feature>
<dbReference type="PANTHER" id="PTHR47783:SF1">
    <property type="entry name" value="ZN(II)2CYS6 TRANSCRIPTION FACTOR (EUROFUNG)"/>
    <property type="match status" value="1"/>
</dbReference>
<dbReference type="AlphaFoldDB" id="A0A1B9I1S3"/>
<reference evidence="5" key="1">
    <citation type="submission" date="2013-07" db="EMBL/GenBank/DDBJ databases">
        <title>The Genome Sequence of Cryptococcus pinus CBS10737.</title>
        <authorList>
            <consortium name="The Broad Institute Genome Sequencing Platform"/>
            <person name="Cuomo C."/>
            <person name="Litvintseva A."/>
            <person name="Chen Y."/>
            <person name="Heitman J."/>
            <person name="Sun S."/>
            <person name="Springer D."/>
            <person name="Dromer F."/>
            <person name="Young S.K."/>
            <person name="Zeng Q."/>
            <person name="Gargeya S."/>
            <person name="Fitzgerald M."/>
            <person name="Abouelleil A."/>
            <person name="Alvarado L."/>
            <person name="Berlin A.M."/>
            <person name="Chapman S.B."/>
            <person name="Dewar J."/>
            <person name="Goldberg J."/>
            <person name="Griggs A."/>
            <person name="Gujja S."/>
            <person name="Hansen M."/>
            <person name="Howarth C."/>
            <person name="Imamovic A."/>
            <person name="Larimer J."/>
            <person name="McCowan C."/>
            <person name="Murphy C."/>
            <person name="Pearson M."/>
            <person name="Priest M."/>
            <person name="Roberts A."/>
            <person name="Saif S."/>
            <person name="Shea T."/>
            <person name="Sykes S."/>
            <person name="Wortman J."/>
            <person name="Nusbaum C."/>
            <person name="Birren B."/>
        </authorList>
    </citation>
    <scope>NUCLEOTIDE SEQUENCE [LARGE SCALE GENOMIC DNA]</scope>
    <source>
        <strain evidence="5">CBS 10737</strain>
    </source>
</reference>
<dbReference type="InterPro" id="IPR007219">
    <property type="entry name" value="XnlR_reg_dom"/>
</dbReference>
<dbReference type="PANTHER" id="PTHR47783">
    <property type="entry name" value="ZN(II)2CYS6 TRANSCRIPTION FACTOR (EUROFUNG)-RELATED"/>
    <property type="match status" value="1"/>
</dbReference>
<evidence type="ECO:0000256" key="3">
    <source>
        <dbReference type="SAM" id="MobiDB-lite"/>
    </source>
</evidence>
<dbReference type="GO" id="GO:0003677">
    <property type="term" value="F:DNA binding"/>
    <property type="evidence" value="ECO:0007669"/>
    <property type="project" value="InterPro"/>
</dbReference>
<keyword evidence="2" id="KW-0539">Nucleus</keyword>
<name>A0A1B9I1S3_9TREE</name>
<feature type="compositionally biased region" description="Polar residues" evidence="3">
    <location>
        <begin position="27"/>
        <end position="43"/>
    </location>
</feature>
<dbReference type="CDD" id="cd12148">
    <property type="entry name" value="fungal_TF_MHR"/>
    <property type="match status" value="1"/>
</dbReference>
<dbReference type="GO" id="GO:0008270">
    <property type="term" value="F:zinc ion binding"/>
    <property type="evidence" value="ECO:0007669"/>
    <property type="project" value="InterPro"/>
</dbReference>
<dbReference type="SMART" id="SM00906">
    <property type="entry name" value="Fungal_trans"/>
    <property type="match status" value="1"/>
</dbReference>
<reference evidence="5" key="2">
    <citation type="submission" date="2016-07" db="EMBL/GenBank/DDBJ databases">
        <title>Evolution of pathogenesis and genome organization in the Tremellales.</title>
        <authorList>
            <person name="Cuomo C."/>
            <person name="Litvintseva A."/>
            <person name="Heitman J."/>
            <person name="Chen Y."/>
            <person name="Sun S."/>
            <person name="Springer D."/>
            <person name="Dromer F."/>
            <person name="Young S."/>
            <person name="Zeng Q."/>
            <person name="Chapman S."/>
            <person name="Gujja S."/>
            <person name="Saif S."/>
            <person name="Birren B."/>
        </authorList>
    </citation>
    <scope>NUCLEOTIDE SEQUENCE</scope>
    <source>
        <strain evidence="5">CBS 10737</strain>
    </source>
</reference>
<protein>
    <recommendedName>
        <fullName evidence="4">Zn(2)-C6 fungal-type domain-containing protein</fullName>
    </recommendedName>
</protein>
<feature type="region of interest" description="Disordered" evidence="3">
    <location>
        <begin position="25"/>
        <end position="55"/>
    </location>
</feature>
<sequence>MSGKAEGSTDGQTYRLVTLPLHHLFPGSSTIPANHTSPSSSDEPTGKAQEEDTEEKPSRALIACVACRARKIKCSGDRPVCVTCAKSSQTCIYNPHAKRKRKTKAQLVECAAKKRSQPANPSLLEHLPQIGHVHAPESQVTDTRNETQVILPEVPHLGVPGPSTYAQPIQNPSPIATGQTITPTSVVSPALNITFDNSVINPSTELEFINKIMSGLQPDQPADSIGLPSNGICADTHWNWDEFLRWDPAIGSSVNTSNNASGQTYTMNDQQSEQTSHIHNGTLKTRFRVPYFRFFGPTAIAPGYKQVQYGASCPPSPTTVPKGLSVLPTQDLSEQAGFMDQNDEYPHLDALQSLLPVFNLHFNYFFPFLRFNTEDIPSIVSSKPSYLLNIICAISARFSPFYSSHSPSDTETMRLHNVKSPAARVWATKAKEQVSRTLSFSTVEIVETLLLISWYEFGQDRDGGLWMYSGMGLRMGQDLGLDSINRLISPHLPPHDTDDLYARQLHCSLILMDVIMTIGTGRRGMYLSTHTIVPALPEIASEDGNTWPDPYIYLVKILVLADKVARILRVPDKRPDVKSLEAAQNDLNGFHTSLPVELRFETSAFQRYAKMGHGGTFVLLHLWLHTLIILVYQPSLLGVENLEDYRLGSDGVDIAGQQIAASSAKTILDIATFAELIDAKANSQPWINYPLYIAGCMFICIPISVSQCLDTTDETCSAGQIHLAKIARANFQRIIGLFDTLQSYWAGVRYIRGALLQKAEGTTHITLVDSVNEPLSGEIPPTFAAMWSGQSETNHLVGLSFTGTMNSPTDNFFSLVYPQASSTLSSTQVTI</sequence>
<dbReference type="InterPro" id="IPR036864">
    <property type="entry name" value="Zn2-C6_fun-type_DNA-bd_sf"/>
</dbReference>
<feature type="region of interest" description="Disordered" evidence="3">
    <location>
        <begin position="257"/>
        <end position="277"/>
    </location>
</feature>
<evidence type="ECO:0000259" key="4">
    <source>
        <dbReference type="PROSITE" id="PS50048"/>
    </source>
</evidence>
<proteinExistence type="predicted"/>
<dbReference type="OrthoDB" id="2428527at2759"/>
<dbReference type="InterPro" id="IPR001138">
    <property type="entry name" value="Zn2Cys6_DnaBD"/>
</dbReference>
<dbReference type="Pfam" id="PF00172">
    <property type="entry name" value="Zn_clus"/>
    <property type="match status" value="1"/>
</dbReference>
<evidence type="ECO:0000256" key="2">
    <source>
        <dbReference type="ARBA" id="ARBA00023242"/>
    </source>
</evidence>
<dbReference type="PROSITE" id="PS00463">
    <property type="entry name" value="ZN2_CY6_FUNGAL_1"/>
    <property type="match status" value="1"/>
</dbReference>
<dbReference type="EMBL" id="KI894011">
    <property type="protein sequence ID" value="OCF49467.1"/>
    <property type="molecule type" value="Genomic_DNA"/>
</dbReference>
<dbReference type="Gene3D" id="4.10.240.10">
    <property type="entry name" value="Zn(2)-C6 fungal-type DNA-binding domain"/>
    <property type="match status" value="1"/>
</dbReference>
<dbReference type="CDD" id="cd00067">
    <property type="entry name" value="GAL4"/>
    <property type="match status" value="1"/>
</dbReference>
<evidence type="ECO:0000256" key="1">
    <source>
        <dbReference type="ARBA" id="ARBA00022723"/>
    </source>
</evidence>
<dbReference type="Pfam" id="PF04082">
    <property type="entry name" value="Fungal_trans"/>
    <property type="match status" value="1"/>
</dbReference>
<dbReference type="SUPFAM" id="SSF57701">
    <property type="entry name" value="Zn2/Cys6 DNA-binding domain"/>
    <property type="match status" value="1"/>
</dbReference>
<dbReference type="GO" id="GO:0006351">
    <property type="term" value="P:DNA-templated transcription"/>
    <property type="evidence" value="ECO:0007669"/>
    <property type="project" value="InterPro"/>
</dbReference>
<dbReference type="SMART" id="SM00066">
    <property type="entry name" value="GAL4"/>
    <property type="match status" value="1"/>
</dbReference>
<dbReference type="STRING" id="1296096.A0A1B9I1S3"/>